<evidence type="ECO:0000259" key="6">
    <source>
        <dbReference type="PROSITE" id="PS50835"/>
    </source>
</evidence>
<feature type="compositionally biased region" description="Low complexity" evidence="4">
    <location>
        <begin position="388"/>
        <end position="399"/>
    </location>
</feature>
<feature type="compositionally biased region" description="Basic and acidic residues" evidence="4">
    <location>
        <begin position="984"/>
        <end position="999"/>
    </location>
</feature>
<evidence type="ECO:0000256" key="4">
    <source>
        <dbReference type="SAM" id="MobiDB-lite"/>
    </source>
</evidence>
<keyword evidence="1" id="KW-0433">Leucine-rich repeat</keyword>
<dbReference type="SUPFAM" id="SSF52058">
    <property type="entry name" value="L domain-like"/>
    <property type="match status" value="1"/>
</dbReference>
<dbReference type="KEGG" id="bbel:109467490"/>
<dbReference type="Proteomes" id="UP000515135">
    <property type="component" value="Unplaced"/>
</dbReference>
<dbReference type="PROSITE" id="PS50835">
    <property type="entry name" value="IG_LIKE"/>
    <property type="match status" value="1"/>
</dbReference>
<keyword evidence="5" id="KW-1133">Transmembrane helix</keyword>
<feature type="compositionally biased region" description="Low complexity" evidence="4">
    <location>
        <begin position="328"/>
        <end position="370"/>
    </location>
</feature>
<keyword evidence="2" id="KW-0732">Signal</keyword>
<feature type="compositionally biased region" description="Polar residues" evidence="4">
    <location>
        <begin position="527"/>
        <end position="543"/>
    </location>
</feature>
<dbReference type="InterPro" id="IPR007110">
    <property type="entry name" value="Ig-like_dom"/>
</dbReference>
<keyword evidence="7" id="KW-1185">Reference proteome</keyword>
<accession>A0A6P4Y9A4</accession>
<evidence type="ECO:0000313" key="7">
    <source>
        <dbReference type="Proteomes" id="UP000515135"/>
    </source>
</evidence>
<reference evidence="8" key="1">
    <citation type="submission" date="2025-08" db="UniProtKB">
        <authorList>
            <consortium name="RefSeq"/>
        </authorList>
    </citation>
    <scope>IDENTIFICATION</scope>
    <source>
        <tissue evidence="8">Gonad</tissue>
    </source>
</reference>
<feature type="compositionally biased region" description="Polar residues" evidence="4">
    <location>
        <begin position="740"/>
        <end position="754"/>
    </location>
</feature>
<dbReference type="SMART" id="SM00365">
    <property type="entry name" value="LRR_SD22"/>
    <property type="match status" value="3"/>
</dbReference>
<feature type="compositionally biased region" description="Low complexity" evidence="4">
    <location>
        <begin position="494"/>
        <end position="504"/>
    </location>
</feature>
<organism evidence="7 8">
    <name type="scientific">Branchiostoma belcheri</name>
    <name type="common">Amphioxus</name>
    <dbReference type="NCBI Taxonomy" id="7741"/>
    <lineage>
        <taxon>Eukaryota</taxon>
        <taxon>Metazoa</taxon>
        <taxon>Chordata</taxon>
        <taxon>Cephalochordata</taxon>
        <taxon>Leptocardii</taxon>
        <taxon>Amphioxiformes</taxon>
        <taxon>Branchiostomatidae</taxon>
        <taxon>Branchiostoma</taxon>
    </lineage>
</organism>
<feature type="compositionally biased region" description="Polar residues" evidence="4">
    <location>
        <begin position="460"/>
        <end position="473"/>
    </location>
</feature>
<keyword evidence="3" id="KW-0677">Repeat</keyword>
<keyword evidence="5" id="KW-0812">Transmembrane</keyword>
<feature type="region of interest" description="Disordered" evidence="4">
    <location>
        <begin position="271"/>
        <end position="504"/>
    </location>
</feature>
<evidence type="ECO:0000256" key="2">
    <source>
        <dbReference type="ARBA" id="ARBA00022729"/>
    </source>
</evidence>
<evidence type="ECO:0000256" key="5">
    <source>
        <dbReference type="SAM" id="Phobius"/>
    </source>
</evidence>
<dbReference type="InterPro" id="IPR001611">
    <property type="entry name" value="Leu-rich_rpt"/>
</dbReference>
<feature type="compositionally biased region" description="Basic and acidic residues" evidence="4">
    <location>
        <begin position="475"/>
        <end position="484"/>
    </location>
</feature>
<dbReference type="InterPro" id="IPR003591">
    <property type="entry name" value="Leu-rich_rpt_typical-subtyp"/>
</dbReference>
<feature type="compositionally biased region" description="Polar residues" evidence="4">
    <location>
        <begin position="897"/>
        <end position="911"/>
    </location>
</feature>
<keyword evidence="5" id="KW-0472">Membrane</keyword>
<dbReference type="SMART" id="SM00409">
    <property type="entry name" value="IG"/>
    <property type="match status" value="1"/>
</dbReference>
<dbReference type="InterPro" id="IPR003599">
    <property type="entry name" value="Ig_sub"/>
</dbReference>
<evidence type="ECO:0000313" key="8">
    <source>
        <dbReference type="RefSeq" id="XP_019621063.1"/>
    </source>
</evidence>
<evidence type="ECO:0000256" key="1">
    <source>
        <dbReference type="ARBA" id="ARBA00022614"/>
    </source>
</evidence>
<feature type="compositionally biased region" description="Low complexity" evidence="4">
    <location>
        <begin position="435"/>
        <end position="448"/>
    </location>
</feature>
<protein>
    <submittedName>
        <fullName evidence="8">Mucin-5AC-like</fullName>
    </submittedName>
</protein>
<feature type="transmembrane region" description="Helical" evidence="5">
    <location>
        <begin position="550"/>
        <end position="574"/>
    </location>
</feature>
<feature type="compositionally biased region" description="Basic and acidic residues" evidence="4">
    <location>
        <begin position="756"/>
        <end position="767"/>
    </location>
</feature>
<feature type="region of interest" description="Disordered" evidence="4">
    <location>
        <begin position="664"/>
        <end position="1073"/>
    </location>
</feature>
<dbReference type="PROSITE" id="PS51450">
    <property type="entry name" value="LRR"/>
    <property type="match status" value="3"/>
</dbReference>
<evidence type="ECO:0000256" key="3">
    <source>
        <dbReference type="ARBA" id="ARBA00022737"/>
    </source>
</evidence>
<feature type="compositionally biased region" description="Basic and acidic residues" evidence="4">
    <location>
        <begin position="917"/>
        <end position="940"/>
    </location>
</feature>
<feature type="compositionally biased region" description="Gly residues" evidence="4">
    <location>
        <begin position="449"/>
        <end position="458"/>
    </location>
</feature>
<dbReference type="InterPro" id="IPR032675">
    <property type="entry name" value="LRR_dom_sf"/>
</dbReference>
<dbReference type="PRINTS" id="PR00019">
    <property type="entry name" value="LEURICHRPT"/>
</dbReference>
<feature type="compositionally biased region" description="Basic and acidic residues" evidence="4">
    <location>
        <begin position="861"/>
        <end position="885"/>
    </location>
</feature>
<dbReference type="Pfam" id="PF13855">
    <property type="entry name" value="LRR_8"/>
    <property type="match status" value="1"/>
</dbReference>
<feature type="compositionally biased region" description="Acidic residues" evidence="4">
    <location>
        <begin position="697"/>
        <end position="706"/>
    </location>
</feature>
<dbReference type="GeneID" id="109467490"/>
<feature type="region of interest" description="Disordered" evidence="4">
    <location>
        <begin position="523"/>
        <end position="543"/>
    </location>
</feature>
<dbReference type="Pfam" id="PF00560">
    <property type="entry name" value="LRR_1"/>
    <property type="match status" value="1"/>
</dbReference>
<dbReference type="PANTHER" id="PTHR24366">
    <property type="entry name" value="IG(IMMUNOGLOBULIN) AND LRR(LEUCINE RICH REPEAT) DOMAINS"/>
    <property type="match status" value="1"/>
</dbReference>
<feature type="compositionally biased region" description="Basic and acidic residues" evidence="4">
    <location>
        <begin position="966"/>
        <end position="977"/>
    </location>
</feature>
<dbReference type="Gene3D" id="3.80.10.10">
    <property type="entry name" value="Ribonuclease Inhibitor"/>
    <property type="match status" value="1"/>
</dbReference>
<feature type="compositionally biased region" description="Polar residues" evidence="4">
    <location>
        <begin position="284"/>
        <end position="319"/>
    </location>
</feature>
<feature type="compositionally biased region" description="Basic and acidic residues" evidence="4">
    <location>
        <begin position="664"/>
        <end position="674"/>
    </location>
</feature>
<sequence>MHNKIEELKTDQLERFGKLKTLVLKHNGLHTIEENALYGLDNLEVLDLSYNKLTSVPCEEFQWIRSLKTLHMTENPVASLSGQCFLSLRHIEEIDLSSNSITSVEEIPFDKLESLKVLDLSGNSLETIPAGFCPETGQTVNLHWNPWLCDCSLRPLRECESLSTQIKCAMPYQIRGWKIGDLENADQWMACGLPRAVSSKVMYIEEGDAVNLACDPEVDPYGDVVWWLVEDETWQARGELTIYVKNDHAGTYVCAHAKDKTKWAFQEVRVIPPETSPTPPLIPQVSTEGKGSTKSNTTPLKTTPSKNGATTKGNTTPTKMSPPENGDSSKSSSTTPLKTSPSESGASSAPSAGNAQSSSSPSQSPGDMSGNEAGDNIPSRSTPALTDSAKASTASGAKTSPKDALASTTKGDASMVDTVEAGEDNNNNAVPLVPGLGSKTTQKTSTTSGGDGAIGGPLSGSDSQTATPQSGQDGDSGKSRHRGDSVYPGGSGYGQDQTTQTSSSVSGVGLVAGVLPDGSVVKIPINEQGSSSGGQETKASPSTRGDMSGLWVIIAVAAIVATYILIGLLCCIVYKCRKRRKGKAPIVMIEESPEKHGIEGGNESIELVEKNPNLAFTNNANDQSTDSSISTTDTVKLSNDVASPTKWTAPGFPLALPDQNEGQILDRHSKDPSDRTSGPPRSDERLTQETAILDDSTGSEDDDEIPENVVNPDKWINPHQLQAIPDQKPDNRDSVPDVNRSPNGSESFWKNPLTSLDRKKIPKEPFQSKDGNSKTPKSPEEIPDVYPPPDLSDLPLFRSPKGPNDTPSIPDESIWKRLSQIDSISPYNSLTSSPTSSVKNDPSTSSKEPPFKSTDSPPAKIQDRLSDHLQQKTKQKPADEPKKENLPLSNGDVEKPSSPQKTPSNAATNIDTPLATLKDKTTDLSPRRPQEPPVEPRKEGVTPGPKSSENPKPPPSTPQSPSAYSDKGDQDNLEQKPLKSPFKKTKDEPQSTKPKEKGATLKPSTSTPSDQKDPRRLSLPLSVADSLKKLSIFSPEDTRAPSEAPTKPPRKSKLSGYSGLSRSRDFVIPPFDN</sequence>
<proteinExistence type="predicted"/>
<dbReference type="PANTHER" id="PTHR24366:SF96">
    <property type="entry name" value="LEUCINE RICH REPEAT CONTAINING 53"/>
    <property type="match status" value="1"/>
</dbReference>
<dbReference type="SMART" id="SM00369">
    <property type="entry name" value="LRR_TYP"/>
    <property type="match status" value="5"/>
</dbReference>
<gene>
    <name evidence="8" type="primary">LOC109467490</name>
</gene>
<dbReference type="AlphaFoldDB" id="A0A6P4Y9A4"/>
<feature type="compositionally biased region" description="Polar residues" evidence="4">
    <location>
        <begin position="820"/>
        <end position="847"/>
    </location>
</feature>
<dbReference type="OrthoDB" id="676979at2759"/>
<name>A0A6P4Y9A4_BRABE</name>
<dbReference type="RefSeq" id="XP_019621063.1">
    <property type="nucleotide sequence ID" value="XM_019765504.1"/>
</dbReference>
<feature type="domain" description="Ig-like" evidence="6">
    <location>
        <begin position="194"/>
        <end position="254"/>
    </location>
</feature>